<protein>
    <submittedName>
        <fullName evidence="1">Uncharacterized protein</fullName>
    </submittedName>
</protein>
<accession>X1AZW8</accession>
<dbReference type="AlphaFoldDB" id="X1AZW8"/>
<proteinExistence type="predicted"/>
<evidence type="ECO:0000313" key="1">
    <source>
        <dbReference type="EMBL" id="GAG88270.1"/>
    </source>
</evidence>
<reference evidence="1" key="1">
    <citation type="journal article" date="2014" name="Front. Microbiol.">
        <title>High frequency of phylogenetically diverse reductive dehalogenase-homologous genes in deep subseafloor sedimentary metagenomes.</title>
        <authorList>
            <person name="Kawai M."/>
            <person name="Futagami T."/>
            <person name="Toyoda A."/>
            <person name="Takaki Y."/>
            <person name="Nishi S."/>
            <person name="Hori S."/>
            <person name="Arai W."/>
            <person name="Tsubouchi T."/>
            <person name="Morono Y."/>
            <person name="Uchiyama I."/>
            <person name="Ito T."/>
            <person name="Fujiyama A."/>
            <person name="Inagaki F."/>
            <person name="Takami H."/>
        </authorList>
    </citation>
    <scope>NUCLEOTIDE SEQUENCE</scope>
    <source>
        <strain evidence="1">Expedition CK06-06</strain>
    </source>
</reference>
<dbReference type="EMBL" id="BART01014412">
    <property type="protein sequence ID" value="GAG88270.1"/>
    <property type="molecule type" value="Genomic_DNA"/>
</dbReference>
<feature type="non-terminal residue" evidence="1">
    <location>
        <position position="1"/>
    </location>
</feature>
<feature type="non-terminal residue" evidence="1">
    <location>
        <position position="156"/>
    </location>
</feature>
<comment type="caution">
    <text evidence="1">The sequence shown here is derived from an EMBL/GenBank/DDBJ whole genome shotgun (WGS) entry which is preliminary data.</text>
</comment>
<name>X1AZW8_9ZZZZ</name>
<sequence>LRDWFYGDFLGALRLDRTQAVGVKIIGNCVHPLGLMQELYDLDWWKSVKYGVLMKDGVPSLSGDPLWPEYMDLEAIEKKRREVPEPVFMAEYMNMPIVSENPIFEHRYFQSYEPGMIRNVAGDKITLRDMMIITALDPALSQRAGADRSALTTWGV</sequence>
<gene>
    <name evidence="1" type="ORF">S01H4_28777</name>
</gene>
<organism evidence="1">
    <name type="scientific">marine sediment metagenome</name>
    <dbReference type="NCBI Taxonomy" id="412755"/>
    <lineage>
        <taxon>unclassified sequences</taxon>
        <taxon>metagenomes</taxon>
        <taxon>ecological metagenomes</taxon>
    </lineage>
</organism>